<feature type="compositionally biased region" description="Polar residues" evidence="1">
    <location>
        <begin position="84"/>
        <end position="98"/>
    </location>
</feature>
<geneLocation type="plasmid" evidence="2">
    <name>pRGFK1066</name>
</geneLocation>
<sequence length="98" mass="10804">MRILLILVLNIRAKSLNDLKVVRAGGANVEKDRAGHGPKHHRGTSWMSLSQAGNAPACSVARLGNFKGSRRLRRRLKGKRRQHSTPSTSSTSGQIIYF</sequence>
<feature type="compositionally biased region" description="Basic residues" evidence="1">
    <location>
        <begin position="69"/>
        <end position="83"/>
    </location>
</feature>
<keyword evidence="2" id="KW-0614">Plasmid</keyword>
<dbReference type="AlphaFoldDB" id="A0A0H5Q4J9"/>
<reference evidence="2" key="2">
    <citation type="submission" date="2015-07" db="EMBL/GenBank/DDBJ databases">
        <title>Plasmids, circular viruses and viroids from rat gut.</title>
        <authorList>
            <person name="Jorgensen T.J."/>
            <person name="Hansen M.A."/>
            <person name="Xu Z."/>
            <person name="Tabak M.A."/>
            <person name="Sorensen S.J."/>
            <person name="Hansen L.H."/>
        </authorList>
    </citation>
    <scope>NUCLEOTIDE SEQUENCE</scope>
    <source>
        <plasmid evidence="2">pRGFK1066</plasmid>
    </source>
</reference>
<organism evidence="2">
    <name type="scientific">uncultured prokaryote</name>
    <dbReference type="NCBI Taxonomy" id="198431"/>
    <lineage>
        <taxon>unclassified sequences</taxon>
        <taxon>environmental samples</taxon>
    </lineage>
</organism>
<proteinExistence type="predicted"/>
<name>A0A0H5Q4J9_9ZZZZ</name>
<accession>A0A0H5Q4J9</accession>
<reference evidence="2" key="1">
    <citation type="submission" date="2015-06" db="EMBL/GenBank/DDBJ databases">
        <authorList>
            <person name="Joergensen T."/>
        </authorList>
    </citation>
    <scope>NUCLEOTIDE SEQUENCE</scope>
    <source>
        <plasmid evidence="2">pRGFK1066</plasmid>
    </source>
</reference>
<dbReference type="EMBL" id="LN853647">
    <property type="protein sequence ID" value="CRY96350.1"/>
    <property type="molecule type" value="Genomic_DNA"/>
</dbReference>
<evidence type="ECO:0000313" key="2">
    <source>
        <dbReference type="EMBL" id="CRY96350.1"/>
    </source>
</evidence>
<evidence type="ECO:0000256" key="1">
    <source>
        <dbReference type="SAM" id="MobiDB-lite"/>
    </source>
</evidence>
<protein>
    <submittedName>
        <fullName evidence="2">Uncharacterized protein</fullName>
    </submittedName>
</protein>
<feature type="region of interest" description="Disordered" evidence="1">
    <location>
        <begin position="69"/>
        <end position="98"/>
    </location>
</feature>
<feature type="region of interest" description="Disordered" evidence="1">
    <location>
        <begin position="30"/>
        <end position="49"/>
    </location>
</feature>